<dbReference type="AlphaFoldDB" id="A0AAW9RS21"/>
<reference evidence="1 2" key="1">
    <citation type="submission" date="2024-04" db="EMBL/GenBank/DDBJ databases">
        <title>Novel genus in family Flammeovirgaceae.</title>
        <authorList>
            <person name="Nguyen T.H."/>
            <person name="Vuong T.Q."/>
            <person name="Le H."/>
            <person name="Kim S.-G."/>
        </authorList>
    </citation>
    <scope>NUCLEOTIDE SEQUENCE [LARGE SCALE GENOMIC DNA]</scope>
    <source>
        <strain evidence="1 2">JCM 23209</strain>
    </source>
</reference>
<evidence type="ECO:0000313" key="2">
    <source>
        <dbReference type="Proteomes" id="UP001403385"/>
    </source>
</evidence>
<comment type="caution">
    <text evidence="1">The sequence shown here is derived from an EMBL/GenBank/DDBJ whole genome shotgun (WGS) entry which is preliminary data.</text>
</comment>
<proteinExistence type="predicted"/>
<sequence length="328" mass="37087">MRKLPVDQINQVISWLKSNTEGYKDWEWKAIVICLVTACTFWVFNSLNSEHTANIRVKLAIVFERNDIVAIKPPPEEISVNVTGLGWNLLSRGLNREENPVIIQIGSENPLSVNYLTTSSIRAFVSDKLKEFKVNYVMEDSIFFKYDTMTSKVVKLALDTASIHLAPNVERTSPVSLEPDTIILKGASSFIRQAEDTRVLQLSGKLISADFEEEIELGYKAVKYLTASTENVKVAFDVVRYESKEAIVKLDLVNFPESQTAYITPETAIVNYLVKEDDSGNTQDTLKVRLDFKEYNNLDSTICPLVKAPSYFKNVEVKPAQFKVILEN</sequence>
<dbReference type="EMBL" id="JBDKWZ010000003">
    <property type="protein sequence ID" value="MEN7547722.1"/>
    <property type="molecule type" value="Genomic_DNA"/>
</dbReference>
<accession>A0AAW9RS21</accession>
<evidence type="ECO:0008006" key="3">
    <source>
        <dbReference type="Google" id="ProtNLM"/>
    </source>
</evidence>
<organism evidence="1 2">
    <name type="scientific">Rapidithrix thailandica</name>
    <dbReference type="NCBI Taxonomy" id="413964"/>
    <lineage>
        <taxon>Bacteria</taxon>
        <taxon>Pseudomonadati</taxon>
        <taxon>Bacteroidota</taxon>
        <taxon>Cytophagia</taxon>
        <taxon>Cytophagales</taxon>
        <taxon>Flammeovirgaceae</taxon>
        <taxon>Rapidithrix</taxon>
    </lineage>
</organism>
<evidence type="ECO:0000313" key="1">
    <source>
        <dbReference type="EMBL" id="MEN7547722.1"/>
    </source>
</evidence>
<gene>
    <name evidence="1" type="ORF">AAG747_07375</name>
</gene>
<name>A0AAW9RS21_9BACT</name>
<dbReference type="RefSeq" id="WP_346820507.1">
    <property type="nucleotide sequence ID" value="NZ_JBDKWZ010000003.1"/>
</dbReference>
<protein>
    <recommendedName>
        <fullName evidence="3">YbbR-like domain-containing protein</fullName>
    </recommendedName>
</protein>
<keyword evidence="2" id="KW-1185">Reference proteome</keyword>
<dbReference type="Proteomes" id="UP001403385">
    <property type="component" value="Unassembled WGS sequence"/>
</dbReference>